<gene>
    <name evidence="3" type="ORF">ABDB84_15745</name>
</gene>
<dbReference type="InterPro" id="IPR011836">
    <property type="entry name" value="YhdP"/>
</dbReference>
<dbReference type="EMBL" id="JBDIVE010000009">
    <property type="protein sequence ID" value="MEN3069935.1"/>
    <property type="molecule type" value="Genomic_DNA"/>
</dbReference>
<feature type="transmembrane region" description="Helical" evidence="1">
    <location>
        <begin position="28"/>
        <end position="51"/>
    </location>
</feature>
<dbReference type="NCBIfam" id="TIGR02099">
    <property type="entry name" value="YhdP family protein"/>
    <property type="match status" value="1"/>
</dbReference>
<organism evidence="3 4">
    <name type="scientific">Uliginosibacterium sediminicola</name>
    <dbReference type="NCBI Taxonomy" id="2024550"/>
    <lineage>
        <taxon>Bacteria</taxon>
        <taxon>Pseudomonadati</taxon>
        <taxon>Pseudomonadota</taxon>
        <taxon>Betaproteobacteria</taxon>
        <taxon>Rhodocyclales</taxon>
        <taxon>Zoogloeaceae</taxon>
        <taxon>Uliginosibacterium</taxon>
    </lineage>
</organism>
<accession>A0ABU9Z1U3</accession>
<dbReference type="PANTHER" id="PTHR38690">
    <property type="entry name" value="PROTEASE-RELATED"/>
    <property type="match status" value="1"/>
</dbReference>
<evidence type="ECO:0000256" key="1">
    <source>
        <dbReference type="SAM" id="Phobius"/>
    </source>
</evidence>
<keyword evidence="1" id="KW-0472">Membrane</keyword>
<evidence type="ECO:0000313" key="4">
    <source>
        <dbReference type="Proteomes" id="UP001410394"/>
    </source>
</evidence>
<name>A0ABU9Z1U3_9RHOO</name>
<sequence>MPARLWRWRWCLHALRLGLHIPRTAGRWLWRVLLALWIVLAICFLIVRYALMPQVAEHRGEIETALSTALGAKVQISALEAHWHSLRPELGMRGLRIFDQAGREALELPRVDATIAWSSLLRWRLELYRLYIGQPELSVRREADGKIYVAGLLVQTQQGGKADFANMLLHQREILIDGARVRWVDRLRGAPELVFDKLSLQLENRGDSHRFALKASPAARMSGPLDLRGDLRGADLASLDNWRGALYVATDSTDLAVWRNWVDYPINLPRGRGGLRAWLNFEGAQTASVTADLALADVDVQFAQDLPMLSLHTLSGRLRLSQRPDGFSLAAERLTLATNDGLRVAPTQLSLRRNTPAGKPAGGELAGERLDVRVLAQLAAYLPLPATLRQRLQGADPHGLVQRLQASWQDPLDGQQSWPPRFNIDAVLDKLSLASSEGSPGVEGLSGSLRGSESKGDFALSVRDGALQLPAVFAQPRLALNSLQLRGSWRRDSKPAESSPELVVELAQLALSNPDITAAEFSGNWRSKPGGAGTLDLTGRVRRFEAPAVWRYIPLEVPQDTRDWLQHGLQSGAAENLRIRVVGPLDQFPFQNTPQATFRVEGNFNAVNLAFAPGWPTLEGVGGELLFDRVRMAIRSHRGRYRQVRLGEVSADLPNLEHPAQAPLLIVGRASGSGGDMLDYLRATPVAEHLGSAVQHMRLEGDGQLDLRIAVPLLDANATRVQGSYRADGNVLRIADGLPPMRQLKGTLSFSDTGIGPTQATAEFVGGSAVISGRTLADGTIVFDGSGTLPASGLRQIVDTPLWSELSGQTQTTARITITRAKADVQVSSDLLGIVSRLPSPLTKRGDERLPLRFGWSLGDEPGAAAGNSLQDWHLSLDGRAQAQWQDRCGKDSCAFLRGAIAVNDSLSMPARGMRVSGRFKRLQLDPWRSLLVAALAGDGKPSAPSDPNSFGGAVFQADEVIAGGHRFRNVTARAVQQDAHWVVKLSGPDIAGDLSWLGEGKGRLAAKLDVLRLQSFEDSTALAESEAQGDLPALDVTAEQFELHDMKLGKLSLHAENQGALWRLPQLRVESSDGVISGEGSSRRLSDGGRRTDITLKLNSDNVGGLLGRIGLPNALRKGKADLHGQLSWNSAPTSIDYPSLSGELHLDAEDGQFNKLDPGAARLLGILSLQSLPRRITLDFRDVFSEGFAFDAISGDFKLQRGQLYSNNLEVRGPAAKFFMKGSADIVNETQNLRLTVQPTLSEGFAVGIGAAALNPVVGVGVYVAQKVLRDPFEKLFSFDYSVTGSWSDPKVEKLTSASRAVEAAPQSVPPASQEK</sequence>
<keyword evidence="4" id="KW-1185">Reference proteome</keyword>
<protein>
    <submittedName>
        <fullName evidence="3">YhdP family protein</fullName>
    </submittedName>
</protein>
<dbReference type="RefSeq" id="WP_345920709.1">
    <property type="nucleotide sequence ID" value="NZ_JBDIVE010000009.1"/>
</dbReference>
<reference evidence="3 4" key="1">
    <citation type="journal article" date="2018" name="Int. J. Syst. Evol. Microbiol.">
        <title>Uliginosibacterium sediminicola sp. nov., isolated from freshwater sediment.</title>
        <authorList>
            <person name="Hwang W.M."/>
            <person name="Kim S.M."/>
            <person name="Kang K."/>
            <person name="Ahn T.Y."/>
        </authorList>
    </citation>
    <scope>NUCLEOTIDE SEQUENCE [LARGE SCALE GENOMIC DNA]</scope>
    <source>
        <strain evidence="3 4">M1-21</strain>
    </source>
</reference>
<evidence type="ECO:0000259" key="2">
    <source>
        <dbReference type="Pfam" id="PF13116"/>
    </source>
</evidence>
<proteinExistence type="predicted"/>
<evidence type="ECO:0000313" key="3">
    <source>
        <dbReference type="EMBL" id="MEN3069935.1"/>
    </source>
</evidence>
<keyword evidence="1" id="KW-1133">Transmembrane helix</keyword>
<dbReference type="InterPro" id="IPR025263">
    <property type="entry name" value="YhdP_central"/>
</dbReference>
<dbReference type="Proteomes" id="UP001410394">
    <property type="component" value="Unassembled WGS sequence"/>
</dbReference>
<dbReference type="PANTHER" id="PTHR38690:SF1">
    <property type="entry name" value="PROTEASE"/>
    <property type="match status" value="1"/>
</dbReference>
<keyword evidence="1" id="KW-0812">Transmembrane</keyword>
<feature type="domain" description="YhdP central" evidence="2">
    <location>
        <begin position="23"/>
        <end position="1294"/>
    </location>
</feature>
<dbReference type="Pfam" id="PF13116">
    <property type="entry name" value="YhdP"/>
    <property type="match status" value="1"/>
</dbReference>
<comment type="caution">
    <text evidence="3">The sequence shown here is derived from an EMBL/GenBank/DDBJ whole genome shotgun (WGS) entry which is preliminary data.</text>
</comment>